<accession>E1RD85</accession>
<dbReference type="KEGG" id="mpi:Mpet_2321"/>
<name>E1RD85_METP4</name>
<organism evidence="1 2">
    <name type="scientific">Methanolacinia petrolearia (strain DSM 11571 / OCM 486 / SEBR 4847)</name>
    <name type="common">Methanoplanus petrolearius</name>
    <dbReference type="NCBI Taxonomy" id="679926"/>
    <lineage>
        <taxon>Archaea</taxon>
        <taxon>Methanobacteriati</taxon>
        <taxon>Methanobacteriota</taxon>
        <taxon>Stenosarchaea group</taxon>
        <taxon>Methanomicrobia</taxon>
        <taxon>Methanomicrobiales</taxon>
        <taxon>Methanomicrobiaceae</taxon>
        <taxon>Methanolacinia</taxon>
    </lineage>
</organism>
<dbReference type="Proteomes" id="UP000006565">
    <property type="component" value="Chromosome"/>
</dbReference>
<proteinExistence type="predicted"/>
<sequence length="128" mass="14334" precursor="true">MGELKPCTFCNEMLQIKGYLAGILAGVSSANNEDLLIQYPESTENINLSPGETFNKAIEVNRKLKYLCVSVPSGCILEIKSDNITKMWFCDEAGTIEFQSGMSFGRMEINVQNCTTEAVRWTCRMLFV</sequence>
<dbReference type="EMBL" id="CP002117">
    <property type="protein sequence ID" value="ADN37068.1"/>
    <property type="molecule type" value="Genomic_DNA"/>
</dbReference>
<dbReference type="OrthoDB" id="379289at2157"/>
<dbReference type="HOGENOM" id="CLU_1954690_0_0_2"/>
<protein>
    <submittedName>
        <fullName evidence="1">Uncharacterized protein</fullName>
    </submittedName>
</protein>
<evidence type="ECO:0000313" key="2">
    <source>
        <dbReference type="Proteomes" id="UP000006565"/>
    </source>
</evidence>
<gene>
    <name evidence="1" type="ordered locus">Mpet_2321</name>
</gene>
<dbReference type="GeneID" id="9744807"/>
<dbReference type="RefSeq" id="WP_013330245.1">
    <property type="nucleotide sequence ID" value="NC_014507.1"/>
</dbReference>
<dbReference type="AlphaFoldDB" id="E1RD85"/>
<evidence type="ECO:0000313" key="1">
    <source>
        <dbReference type="EMBL" id="ADN37068.1"/>
    </source>
</evidence>
<reference evidence="1 2" key="1">
    <citation type="journal article" date="2010" name="Stand. Genomic Sci.">
        <title>Complete genome sequence of Methanoplanus petrolearius type strain (SEBR 4847).</title>
        <authorList>
            <person name="Brambilla E."/>
            <person name="Djao O.D."/>
            <person name="Daligault H."/>
            <person name="Lapidus A."/>
            <person name="Lucas S."/>
            <person name="Hammon N."/>
            <person name="Nolan M."/>
            <person name="Tice H."/>
            <person name="Cheng J.F."/>
            <person name="Han C."/>
            <person name="Tapia R."/>
            <person name="Goodwin L."/>
            <person name="Pitluck S."/>
            <person name="Liolios K."/>
            <person name="Ivanova N."/>
            <person name="Mavromatis K."/>
            <person name="Mikhailova N."/>
            <person name="Pati A."/>
            <person name="Chen A."/>
            <person name="Palaniappan K."/>
            <person name="Land M."/>
            <person name="Hauser L."/>
            <person name="Chang Y.J."/>
            <person name="Jeffries C.D."/>
            <person name="Rohde M."/>
            <person name="Spring S."/>
            <person name="Sikorski J."/>
            <person name="Goker M."/>
            <person name="Woyke T."/>
            <person name="Bristow J."/>
            <person name="Eisen J.A."/>
            <person name="Markowitz V."/>
            <person name="Hugenholtz P."/>
            <person name="Kyrpides N.C."/>
            <person name="Klenk H.P."/>
        </authorList>
    </citation>
    <scope>NUCLEOTIDE SEQUENCE [LARGE SCALE GENOMIC DNA]</scope>
    <source>
        <strain evidence="2">DSM 11571 / OCM 486 / SEBR 4847</strain>
    </source>
</reference>
<keyword evidence="2" id="KW-1185">Reference proteome</keyword>
<dbReference type="STRING" id="679926.Mpet_2321"/>